<proteinExistence type="predicted"/>
<keyword evidence="3" id="KW-1185">Reference proteome</keyword>
<dbReference type="RefSeq" id="WP_008716641.1">
    <property type="nucleotide sequence ID" value="NZ_JAJFDX010000001.1"/>
</dbReference>
<gene>
    <name evidence="2" type="ORF">WMQ36_18995</name>
</gene>
<accession>A0ABV1D9J8</accession>
<protein>
    <submittedName>
        <fullName evidence="2">4-fold beta flower protein</fullName>
    </submittedName>
</protein>
<dbReference type="EMBL" id="JBBMFM010000086">
    <property type="protein sequence ID" value="MEQ2427059.1"/>
    <property type="molecule type" value="Genomic_DNA"/>
</dbReference>
<feature type="domain" description="4-fold beta flower" evidence="1">
    <location>
        <begin position="2"/>
        <end position="117"/>
    </location>
</feature>
<organism evidence="2 3">
    <name type="scientific">Enterocloster hominis</name>
    <name type="common">ex Hitch et al. 2024</name>
    <dbReference type="NCBI Taxonomy" id="1917870"/>
    <lineage>
        <taxon>Bacteria</taxon>
        <taxon>Bacillati</taxon>
        <taxon>Bacillota</taxon>
        <taxon>Clostridia</taxon>
        <taxon>Lachnospirales</taxon>
        <taxon>Lachnospiraceae</taxon>
        <taxon>Enterocloster</taxon>
    </lineage>
</organism>
<name>A0ABV1D9J8_9FIRM</name>
<dbReference type="Proteomes" id="UP001454086">
    <property type="component" value="Unassembled WGS sequence"/>
</dbReference>
<evidence type="ECO:0000313" key="2">
    <source>
        <dbReference type="EMBL" id="MEQ2427059.1"/>
    </source>
</evidence>
<reference evidence="2 3" key="1">
    <citation type="submission" date="2024-03" db="EMBL/GenBank/DDBJ databases">
        <title>Human intestinal bacterial collection.</title>
        <authorList>
            <person name="Pauvert C."/>
            <person name="Hitch T.C.A."/>
            <person name="Clavel T."/>
        </authorList>
    </citation>
    <scope>NUCLEOTIDE SEQUENCE [LARGE SCALE GENOMIC DNA]</scope>
    <source>
        <strain evidence="2 3">CLA-SR-H021</strain>
    </source>
</reference>
<evidence type="ECO:0000313" key="3">
    <source>
        <dbReference type="Proteomes" id="UP001454086"/>
    </source>
</evidence>
<evidence type="ECO:0000259" key="1">
    <source>
        <dbReference type="Pfam" id="PF21784"/>
    </source>
</evidence>
<comment type="caution">
    <text evidence="2">The sequence shown here is derived from an EMBL/GenBank/DDBJ whole genome shotgun (WGS) entry which is preliminary data.</text>
</comment>
<dbReference type="Pfam" id="PF21784">
    <property type="entry name" value="Bflower"/>
    <property type="match status" value="1"/>
</dbReference>
<sequence length="119" mass="13513">MTLYERTGVPAAYIDRDGEHIYLFDGSPAAYIHGDAVYGFDGTQYGWFEKGWVRDLDGLCVFFTEEARIGGPAQPSRYETPAKWARAARPIRRSREARHAKTAYKAAWSGMTSGQFFHR</sequence>
<dbReference type="InterPro" id="IPR048911">
    <property type="entry name" value="Bflower"/>
</dbReference>